<evidence type="ECO:0000313" key="2">
    <source>
        <dbReference type="Proteomes" id="UP001595839"/>
    </source>
</evidence>
<dbReference type="Proteomes" id="UP001595839">
    <property type="component" value="Unassembled WGS sequence"/>
</dbReference>
<name>A0ABV9ASJ8_9ACTN</name>
<evidence type="ECO:0000313" key="1">
    <source>
        <dbReference type="EMBL" id="MFC4501478.1"/>
    </source>
</evidence>
<gene>
    <name evidence="1" type="ORF">ACFPIH_18395</name>
</gene>
<keyword evidence="2" id="KW-1185">Reference proteome</keyword>
<protein>
    <recommendedName>
        <fullName evidence="3">Cytochrome P450</fullName>
    </recommendedName>
</protein>
<comment type="caution">
    <text evidence="1">The sequence shown here is derived from an EMBL/GenBank/DDBJ whole genome shotgun (WGS) entry which is preliminary data.</text>
</comment>
<proteinExistence type="predicted"/>
<organism evidence="1 2">
    <name type="scientific">Streptomyces vulcanius</name>
    <dbReference type="NCBI Taxonomy" id="1441876"/>
    <lineage>
        <taxon>Bacteria</taxon>
        <taxon>Bacillati</taxon>
        <taxon>Actinomycetota</taxon>
        <taxon>Actinomycetes</taxon>
        <taxon>Kitasatosporales</taxon>
        <taxon>Streptomycetaceae</taxon>
        <taxon>Streptomyces</taxon>
    </lineage>
</organism>
<dbReference type="EMBL" id="JBHSFK010000011">
    <property type="protein sequence ID" value="MFC4501478.1"/>
    <property type="molecule type" value="Genomic_DNA"/>
</dbReference>
<dbReference type="RefSeq" id="WP_381163794.1">
    <property type="nucleotide sequence ID" value="NZ_JBHSFK010000011.1"/>
</dbReference>
<accession>A0ABV9ASJ8</accession>
<dbReference type="Gene3D" id="1.10.630.10">
    <property type="entry name" value="Cytochrome P450"/>
    <property type="match status" value="1"/>
</dbReference>
<dbReference type="InterPro" id="IPR036396">
    <property type="entry name" value="Cyt_P450_sf"/>
</dbReference>
<evidence type="ECO:0008006" key="3">
    <source>
        <dbReference type="Google" id="ProtNLM"/>
    </source>
</evidence>
<reference evidence="2" key="1">
    <citation type="journal article" date="2019" name="Int. J. Syst. Evol. Microbiol.">
        <title>The Global Catalogue of Microorganisms (GCM) 10K type strain sequencing project: providing services to taxonomists for standard genome sequencing and annotation.</title>
        <authorList>
            <consortium name="The Broad Institute Genomics Platform"/>
            <consortium name="The Broad Institute Genome Sequencing Center for Infectious Disease"/>
            <person name="Wu L."/>
            <person name="Ma J."/>
        </authorList>
    </citation>
    <scope>NUCLEOTIDE SEQUENCE [LARGE SCALE GENOMIC DNA]</scope>
    <source>
        <strain evidence="2">CGMCC 4.7177</strain>
    </source>
</reference>
<sequence length="131" mass="14261">MQATFPFRTPACLDNDPEADALLARGPVVRAMMGPTAVWLALSHRAVRQVLADSRFSREAAIRPGGRPRMSPSGTARTTAWALSWPGWSCGWRSGPPSRGSPDLRLAVDPDELTYDTGHVVRAPEALPVEW</sequence>